<dbReference type="PANTHER" id="PTHR35396:SF1">
    <property type="entry name" value="SMALL SECRETED PROTEIN"/>
    <property type="match status" value="1"/>
</dbReference>
<keyword evidence="2" id="KW-1185">Reference proteome</keyword>
<dbReference type="PANTHER" id="PTHR35396">
    <property type="entry name" value="SMALL SECRETED PROTEIN"/>
    <property type="match status" value="1"/>
</dbReference>
<proteinExistence type="predicted"/>
<comment type="caution">
    <text evidence="1">The sequence shown here is derived from an EMBL/GenBank/DDBJ whole genome shotgun (WGS) entry which is preliminary data.</text>
</comment>
<dbReference type="Proteomes" id="UP000886653">
    <property type="component" value="Unassembled WGS sequence"/>
</dbReference>
<gene>
    <name evidence="1" type="ORF">CROQUDRAFT_20278</name>
</gene>
<reference evidence="1" key="1">
    <citation type="submission" date="2013-11" db="EMBL/GenBank/DDBJ databases">
        <title>Genome sequence of the fusiform rust pathogen reveals effectors for host alternation and coevolution with pine.</title>
        <authorList>
            <consortium name="DOE Joint Genome Institute"/>
            <person name="Smith K."/>
            <person name="Pendleton A."/>
            <person name="Kubisiak T."/>
            <person name="Anderson C."/>
            <person name="Salamov A."/>
            <person name="Aerts A."/>
            <person name="Riley R."/>
            <person name="Clum A."/>
            <person name="Lindquist E."/>
            <person name="Ence D."/>
            <person name="Campbell M."/>
            <person name="Kronenberg Z."/>
            <person name="Feau N."/>
            <person name="Dhillon B."/>
            <person name="Hamelin R."/>
            <person name="Burleigh J."/>
            <person name="Smith J."/>
            <person name="Yandell M."/>
            <person name="Nelson C."/>
            <person name="Grigoriev I."/>
            <person name="Davis J."/>
        </authorList>
    </citation>
    <scope>NUCLEOTIDE SEQUENCE</scope>
    <source>
        <strain evidence="1">G11</strain>
    </source>
</reference>
<evidence type="ECO:0000313" key="2">
    <source>
        <dbReference type="Proteomes" id="UP000886653"/>
    </source>
</evidence>
<protein>
    <submittedName>
        <fullName evidence="1">Uncharacterized protein</fullName>
    </submittedName>
</protein>
<accession>A0A9P6NFZ6</accession>
<dbReference type="EMBL" id="MU167278">
    <property type="protein sequence ID" value="KAG0145349.1"/>
    <property type="molecule type" value="Genomic_DNA"/>
</dbReference>
<organism evidence="1 2">
    <name type="scientific">Cronartium quercuum f. sp. fusiforme G11</name>
    <dbReference type="NCBI Taxonomy" id="708437"/>
    <lineage>
        <taxon>Eukaryota</taxon>
        <taxon>Fungi</taxon>
        <taxon>Dikarya</taxon>
        <taxon>Basidiomycota</taxon>
        <taxon>Pucciniomycotina</taxon>
        <taxon>Pucciniomycetes</taxon>
        <taxon>Pucciniales</taxon>
        <taxon>Coleosporiaceae</taxon>
        <taxon>Cronartium</taxon>
    </lineage>
</organism>
<sequence>VQLFAHFILNHDNDAFHGCPYGFCCAFEAFPKPYEVEVAFPDHHIFFWHEFGGIPGVGTNLIADPQTGFFGYETRQHPGFILGPLDYRYRENGHDEGYPRYGAVIAGLKPWPNNIYPSSYNKLPPHPKCGDFISVNKDPGQNQAYGKVVYTPAPASAYFPP</sequence>
<feature type="non-terminal residue" evidence="1">
    <location>
        <position position="1"/>
    </location>
</feature>
<evidence type="ECO:0000313" key="1">
    <source>
        <dbReference type="EMBL" id="KAG0145349.1"/>
    </source>
</evidence>
<name>A0A9P6NFZ6_9BASI</name>
<feature type="non-terminal residue" evidence="1">
    <location>
        <position position="161"/>
    </location>
</feature>
<dbReference type="AlphaFoldDB" id="A0A9P6NFZ6"/>